<dbReference type="PANTHER" id="PTHR18962:SF0">
    <property type="entry name" value="COILED-COIL DOMAIN-CONTAINING PROTEIN 39"/>
    <property type="match status" value="1"/>
</dbReference>
<dbReference type="InterPro" id="IPR033290">
    <property type="entry name" value="CCDC39"/>
</dbReference>
<feature type="region of interest" description="Disordered" evidence="3">
    <location>
        <begin position="903"/>
        <end position="1033"/>
    </location>
</feature>
<feature type="coiled-coil region" evidence="2">
    <location>
        <begin position="157"/>
        <end position="324"/>
    </location>
</feature>
<dbReference type="EMBL" id="QEAM01000051">
    <property type="protein sequence ID" value="TPX48506.1"/>
    <property type="molecule type" value="Genomic_DNA"/>
</dbReference>
<dbReference type="EMBL" id="QEAN01000060">
    <property type="protein sequence ID" value="TPX50960.1"/>
    <property type="molecule type" value="Genomic_DNA"/>
</dbReference>
<dbReference type="GO" id="GO:0003341">
    <property type="term" value="P:cilium movement"/>
    <property type="evidence" value="ECO:0007669"/>
    <property type="project" value="InterPro"/>
</dbReference>
<dbReference type="Gene3D" id="1.10.287.1490">
    <property type="match status" value="1"/>
</dbReference>
<dbReference type="STRING" id="286115.A0A507DJA8"/>
<keyword evidence="6" id="KW-1185">Reference proteome</keyword>
<feature type="compositionally biased region" description="Polar residues" evidence="3">
    <location>
        <begin position="903"/>
        <end position="920"/>
    </location>
</feature>
<evidence type="ECO:0008006" key="8">
    <source>
        <dbReference type="Google" id="ProtNLM"/>
    </source>
</evidence>
<keyword evidence="1 2" id="KW-0175">Coiled coil</keyword>
<dbReference type="AlphaFoldDB" id="A0A507DJA8"/>
<feature type="compositionally biased region" description="Polar residues" evidence="3">
    <location>
        <begin position="981"/>
        <end position="1011"/>
    </location>
</feature>
<feature type="coiled-coil region" evidence="2">
    <location>
        <begin position="52"/>
        <end position="79"/>
    </location>
</feature>
<feature type="compositionally biased region" description="Low complexity" evidence="3">
    <location>
        <begin position="921"/>
        <end position="945"/>
    </location>
</feature>
<evidence type="ECO:0000256" key="2">
    <source>
        <dbReference type="SAM" id="Coils"/>
    </source>
</evidence>
<evidence type="ECO:0000313" key="4">
    <source>
        <dbReference type="EMBL" id="TPX48506.1"/>
    </source>
</evidence>
<dbReference type="OrthoDB" id="10259720at2759"/>
<gene>
    <name evidence="4" type="ORF">SeLEV6574_g01993</name>
    <name evidence="5" type="ORF">SeMB42_g02055</name>
</gene>
<dbReference type="Proteomes" id="UP000320475">
    <property type="component" value="Unassembled WGS sequence"/>
</dbReference>
<accession>A0A507DJA8</accession>
<evidence type="ECO:0000313" key="5">
    <source>
        <dbReference type="EMBL" id="TPX50960.1"/>
    </source>
</evidence>
<dbReference type="PANTHER" id="PTHR18962">
    <property type="entry name" value="COILED-COIL DOMAIN-CONTAINING PROTEIN 39"/>
    <property type="match status" value="1"/>
</dbReference>
<evidence type="ECO:0000256" key="1">
    <source>
        <dbReference type="ARBA" id="ARBA00023054"/>
    </source>
</evidence>
<reference evidence="6 7" key="1">
    <citation type="journal article" date="2019" name="Sci. Rep.">
        <title>Comparative genomics of chytrid fungi reveal insights into the obligate biotrophic and pathogenic lifestyle of Synchytrium endobioticum.</title>
        <authorList>
            <person name="van de Vossenberg B.T.L.H."/>
            <person name="Warris S."/>
            <person name="Nguyen H.D.T."/>
            <person name="van Gent-Pelzer M.P.E."/>
            <person name="Joly D.L."/>
            <person name="van de Geest H.C."/>
            <person name="Bonants P.J.M."/>
            <person name="Smith D.S."/>
            <person name="Levesque C.A."/>
            <person name="van der Lee T.A.J."/>
        </authorList>
    </citation>
    <scope>NUCLEOTIDE SEQUENCE [LARGE SCALE GENOMIC DNA]</scope>
    <source>
        <strain evidence="4 7">LEV6574</strain>
        <strain evidence="5 6">MB42</strain>
    </source>
</reference>
<dbReference type="Proteomes" id="UP000317494">
    <property type="component" value="Unassembled WGS sequence"/>
</dbReference>
<feature type="coiled-coil region" evidence="2">
    <location>
        <begin position="780"/>
        <end position="835"/>
    </location>
</feature>
<dbReference type="GO" id="GO:0060285">
    <property type="term" value="P:cilium-dependent cell motility"/>
    <property type="evidence" value="ECO:0007669"/>
    <property type="project" value="TreeGrafter"/>
</dbReference>
<evidence type="ECO:0000256" key="3">
    <source>
        <dbReference type="SAM" id="MobiDB-lite"/>
    </source>
</evidence>
<protein>
    <recommendedName>
        <fullName evidence="8">Coiled-coil domain-containing protein 39</fullName>
    </recommendedName>
</protein>
<evidence type="ECO:0000313" key="7">
    <source>
        <dbReference type="Proteomes" id="UP000320475"/>
    </source>
</evidence>
<dbReference type="Pfam" id="PF24161">
    <property type="entry name" value="CCDC39"/>
    <property type="match status" value="1"/>
</dbReference>
<organism evidence="5 6">
    <name type="scientific">Synchytrium endobioticum</name>
    <dbReference type="NCBI Taxonomy" id="286115"/>
    <lineage>
        <taxon>Eukaryota</taxon>
        <taxon>Fungi</taxon>
        <taxon>Fungi incertae sedis</taxon>
        <taxon>Chytridiomycota</taxon>
        <taxon>Chytridiomycota incertae sedis</taxon>
        <taxon>Chytridiomycetes</taxon>
        <taxon>Synchytriales</taxon>
        <taxon>Synchytriaceae</taxon>
        <taxon>Synchytrium</taxon>
    </lineage>
</organism>
<feature type="coiled-coil region" evidence="2">
    <location>
        <begin position="697"/>
        <end position="738"/>
    </location>
</feature>
<feature type="compositionally biased region" description="Polar residues" evidence="3">
    <location>
        <begin position="1018"/>
        <end position="1030"/>
    </location>
</feature>
<dbReference type="GO" id="GO:0036159">
    <property type="term" value="P:inner dynein arm assembly"/>
    <property type="evidence" value="ECO:0007669"/>
    <property type="project" value="InterPro"/>
</dbReference>
<comment type="caution">
    <text evidence="5">The sequence shown here is derived from an EMBL/GenBank/DDBJ whole genome shotgun (WGS) entry which is preliminary data.</text>
</comment>
<proteinExistence type="predicted"/>
<sequence>MLPWPQVWYIHTISDHHANMLRRSIPPQSIPELDPNAEFSPYSLPHFASPENKALAAQVKAKEARLAKLQAQYEDHASRADAMAAHMRNVQQEMQYIQGLYEAKNREIQSEEHFKSLAQRELGRLSVEQKRVDKEISQASENITAIQSSIHRGNERVDSLRRELKIDREELDEWVRAQAEKEEDNQAILKYSKEDEARIRELSLQIERVIAEISRKKALLSAEVTETQVAQLELDRATESFRKLHAERQDLVQKWEDAIKEMQKRDQDIQHAQDRHRDSNEDLARKRALVVERKQLLQNQEEINRETEKKISLAERAVVKLREHQQEASMALIEYRDEVNVLRGSLSKAGADAYARKSEINQLMKNIQDNQARLDREVAHKDAALAKMAEIKNKTMSVEAKAQEFAAMLQNEELRGRELDKEVKTLREQQFNRSQELQKMKGTERSLTAMIVGNEATVKNLKAKVHRLDQEALKQQSLLYAQEFAIQQLEHRVRRLQGDRSDEERENLNKRIEELKNNLETQSKHATLLSTQLKKAQDDVRHAKKKSDVLHKEKEAVLQGIDELSIYNESASQQLSQKVREKEDIMVEENLTRLELKRLRSLLASRAETVFDLEQHQLNLKLGLEERLSDIQSHTTILKARFRDVEEAKLKVTMALRDKVTGIDKLKMRYDIVVNQFGSGEDAVGAEGEPNTQAYYVIKAAQEREELQREGDALDANIRKMEKEVRGLENTLKMLSDHNDAYRNHLYKAEIDSKDLHQKQMLEQQYNAIMSQTRLCTIESDRLRSALSETELRISELSKRETHLVSSTTHLETKFASLKKEIDELQARRARAVASVLKIAKDLRKSRDGEIRNDELDLALRTGKDVLSVSIDAIVKSVELNCGGDALKMVETLRAEIGLAAPSLQTSRSTSRASSHGDINSETSRPSSRASSRASSTASSPVRRSLPPAKALPSKGASRTDLDGSMLSQPPPLPRSSSISNTSKRPSVANQLTSSASRQGSTRIPAQSGRNESAAASGRNTPSASGTNTPVLVARTVGYEVSIGRSSREA</sequence>
<dbReference type="VEuPathDB" id="FungiDB:SeMB42_g02055"/>
<dbReference type="GO" id="GO:0005930">
    <property type="term" value="C:axoneme"/>
    <property type="evidence" value="ECO:0007669"/>
    <property type="project" value="InterPro"/>
</dbReference>
<evidence type="ECO:0000313" key="6">
    <source>
        <dbReference type="Proteomes" id="UP000317494"/>
    </source>
</evidence>
<feature type="coiled-coil region" evidence="2">
    <location>
        <begin position="458"/>
        <end position="553"/>
    </location>
</feature>
<name>A0A507DJA8_9FUNG</name>